<organism evidence="1 2">
    <name type="scientific">Ruminococcus gauvreauii</name>
    <dbReference type="NCBI Taxonomy" id="438033"/>
    <lineage>
        <taxon>Bacteria</taxon>
        <taxon>Bacillati</taxon>
        <taxon>Bacillota</taxon>
        <taxon>Clostridia</taxon>
        <taxon>Eubacteriales</taxon>
        <taxon>Oscillospiraceae</taxon>
        <taxon>Ruminococcus</taxon>
    </lineage>
</organism>
<dbReference type="Proteomes" id="UP001060164">
    <property type="component" value="Chromosome"/>
</dbReference>
<dbReference type="PANTHER" id="PTHR10151">
    <property type="entry name" value="ECTONUCLEOTIDE PYROPHOSPHATASE/PHOSPHODIESTERASE"/>
    <property type="match status" value="1"/>
</dbReference>
<dbReference type="Gene3D" id="3.40.720.10">
    <property type="entry name" value="Alkaline Phosphatase, subunit A"/>
    <property type="match status" value="1"/>
</dbReference>
<dbReference type="RefSeq" id="WP_028530087.1">
    <property type="nucleotide sequence ID" value="NZ_CABLBR010000042.1"/>
</dbReference>
<dbReference type="EMBL" id="CP102290">
    <property type="protein sequence ID" value="UWP60502.1"/>
    <property type="molecule type" value="Genomic_DNA"/>
</dbReference>
<dbReference type="PANTHER" id="PTHR10151:SF120">
    <property type="entry name" value="BIS(5'-ADENOSYL)-TRIPHOSPHATASE"/>
    <property type="match status" value="1"/>
</dbReference>
<accession>A0ABY5VJM2</accession>
<gene>
    <name evidence="1" type="ORF">NQ502_05550</name>
</gene>
<protein>
    <submittedName>
        <fullName evidence="1">Alkaline phosphatase family protein</fullName>
    </submittedName>
</protein>
<dbReference type="InterPro" id="IPR002591">
    <property type="entry name" value="Phosphodiest/P_Trfase"/>
</dbReference>
<reference evidence="1" key="1">
    <citation type="journal article" date="2022" name="Cell">
        <title>Design, construction, and in vivo augmentation of a complex gut microbiome.</title>
        <authorList>
            <person name="Cheng A.G."/>
            <person name="Ho P.Y."/>
            <person name="Aranda-Diaz A."/>
            <person name="Jain S."/>
            <person name="Yu F.B."/>
            <person name="Meng X."/>
            <person name="Wang M."/>
            <person name="Iakiviak M."/>
            <person name="Nagashima K."/>
            <person name="Zhao A."/>
            <person name="Murugkar P."/>
            <person name="Patil A."/>
            <person name="Atabakhsh K."/>
            <person name="Weakley A."/>
            <person name="Yan J."/>
            <person name="Brumbaugh A.R."/>
            <person name="Higginbottom S."/>
            <person name="Dimas A."/>
            <person name="Shiver A.L."/>
            <person name="Deutschbauer A."/>
            <person name="Neff N."/>
            <person name="Sonnenburg J.L."/>
            <person name="Huang K.C."/>
            <person name="Fischbach M.A."/>
        </authorList>
    </citation>
    <scope>NUCLEOTIDE SEQUENCE</scope>
    <source>
        <strain evidence="1">DSM 19829</strain>
    </source>
</reference>
<evidence type="ECO:0000313" key="1">
    <source>
        <dbReference type="EMBL" id="UWP60502.1"/>
    </source>
</evidence>
<dbReference type="Pfam" id="PF01663">
    <property type="entry name" value="Phosphodiest"/>
    <property type="match status" value="1"/>
</dbReference>
<dbReference type="InterPro" id="IPR017850">
    <property type="entry name" value="Alkaline_phosphatase_core_sf"/>
</dbReference>
<dbReference type="SUPFAM" id="SSF53649">
    <property type="entry name" value="Alkaline phosphatase-like"/>
    <property type="match status" value="1"/>
</dbReference>
<evidence type="ECO:0000313" key="2">
    <source>
        <dbReference type="Proteomes" id="UP001060164"/>
    </source>
</evidence>
<keyword evidence="2" id="KW-1185">Reference proteome</keyword>
<name>A0ABY5VJM2_9FIRM</name>
<proteinExistence type="predicted"/>
<sequence length="276" mass="31023">MADAKVILIMIDALGYETAWARCGYLGHLVEQKKGALYRVKGELPAQSRPMYETMMTGLAVGEHGICANEMVCPSKCENLFSLAKKNGKTTGAAAYMWIAELYNGIPGYCTLTDRYQLGNTAGLIENGIFYSQDDYPDSHLYADGDFLRKAYHPDFLLIHPMNVDDQGHKHGWGSREYEHAAEVSINIIDCYLDLWRRDGYDVVVTADHGMDELGNHFGDTRLQREVPLFVFSDQIQPGNYGDHTVSQLNVAPLICRLMGIEPSGRMMDPSEEIRW</sequence>